<dbReference type="CDD" id="cd23659">
    <property type="entry name" value="USP_At3g01520-like"/>
    <property type="match status" value="1"/>
</dbReference>
<dbReference type="Gene3D" id="3.40.50.620">
    <property type="entry name" value="HUPs"/>
    <property type="match status" value="1"/>
</dbReference>
<proteinExistence type="predicted"/>
<dbReference type="AlphaFoldDB" id="A0AA97I528"/>
<dbReference type="Pfam" id="PF00582">
    <property type="entry name" value="Usp"/>
    <property type="match status" value="1"/>
</dbReference>
<name>A0AA97I528_9EURY</name>
<dbReference type="Proteomes" id="UP001301797">
    <property type="component" value="Chromosome"/>
</dbReference>
<dbReference type="InterPro" id="IPR006016">
    <property type="entry name" value="UspA"/>
</dbReference>
<dbReference type="EMBL" id="CP043875">
    <property type="protein sequence ID" value="WOF17011.1"/>
    <property type="molecule type" value="Genomic_DNA"/>
</dbReference>
<evidence type="ECO:0000259" key="1">
    <source>
        <dbReference type="Pfam" id="PF00582"/>
    </source>
</evidence>
<gene>
    <name evidence="2" type="ORF">F1737_10135</name>
</gene>
<keyword evidence="3" id="KW-1185">Reference proteome</keyword>
<reference evidence="2 3" key="1">
    <citation type="submission" date="2019-09" db="EMBL/GenBank/DDBJ databases">
        <title>The complete genome of Methanoplanus sp. FWC-SCC4.</title>
        <authorList>
            <person name="Chen S.-C."/>
            <person name="Zhou Y.-Z."/>
            <person name="Lai M.-C."/>
        </authorList>
    </citation>
    <scope>NUCLEOTIDE SEQUENCE [LARGE SCALE GENOMIC DNA]</scope>
    <source>
        <strain evidence="2 3">FWC-SCC4</strain>
    </source>
</reference>
<protein>
    <submittedName>
        <fullName evidence="2">Universal stress protein</fullName>
    </submittedName>
</protein>
<dbReference type="KEGG" id="mefw:F1737_10135"/>
<dbReference type="PANTHER" id="PTHR31964:SF113">
    <property type="entry name" value="USPA DOMAIN-CONTAINING PROTEIN"/>
    <property type="match status" value="1"/>
</dbReference>
<dbReference type="PRINTS" id="PR01438">
    <property type="entry name" value="UNVRSLSTRESS"/>
</dbReference>
<feature type="domain" description="UspA" evidence="1">
    <location>
        <begin position="1"/>
        <end position="148"/>
    </location>
</feature>
<evidence type="ECO:0000313" key="3">
    <source>
        <dbReference type="Proteomes" id="UP001301797"/>
    </source>
</evidence>
<dbReference type="PANTHER" id="PTHR31964">
    <property type="entry name" value="ADENINE NUCLEOTIDE ALPHA HYDROLASES-LIKE SUPERFAMILY PROTEIN"/>
    <property type="match status" value="1"/>
</dbReference>
<dbReference type="InterPro" id="IPR014729">
    <property type="entry name" value="Rossmann-like_a/b/a_fold"/>
</dbReference>
<accession>A0AA97I528</accession>
<dbReference type="InterPro" id="IPR006015">
    <property type="entry name" value="Universal_stress_UspA"/>
</dbReference>
<dbReference type="SUPFAM" id="SSF52402">
    <property type="entry name" value="Adenine nucleotide alpha hydrolases-like"/>
    <property type="match status" value="1"/>
</dbReference>
<sequence length="148" mass="16003">MFNRVLVAIDGSKQSEKALLTAISDLLSKDSDLHVIHVKNKLVYGAIEGEACYGGVESPHEICRNLLEKDKEEVSGCLEKTCGKNGIKYTFHVRSGDPRNVIIDVAEEIGADIIVLGSTGKGFGERIILGSVSTYVVVHSSITTMVVR</sequence>
<evidence type="ECO:0000313" key="2">
    <source>
        <dbReference type="EMBL" id="WOF17011.1"/>
    </source>
</evidence>
<organism evidence="2 3">
    <name type="scientific">Methanochimaera problematica</name>
    <dbReference type="NCBI Taxonomy" id="2609417"/>
    <lineage>
        <taxon>Archaea</taxon>
        <taxon>Methanobacteriati</taxon>
        <taxon>Methanobacteriota</taxon>
        <taxon>Stenosarchaea group</taxon>
        <taxon>Methanomicrobia</taxon>
        <taxon>Methanomicrobiales</taxon>
        <taxon>Methanomicrobiaceae</taxon>
        <taxon>Methanochimaera</taxon>
    </lineage>
</organism>
<dbReference type="GeneID" id="85230529"/>
<dbReference type="RefSeq" id="WP_317136462.1">
    <property type="nucleotide sequence ID" value="NZ_CP043875.1"/>
</dbReference>